<comment type="caution">
    <text evidence="1">The sequence shown here is derived from an EMBL/GenBank/DDBJ whole genome shotgun (WGS) entry which is preliminary data.</text>
</comment>
<dbReference type="EMBL" id="JBFOLK010000491">
    <property type="protein sequence ID" value="KAL2454044.1"/>
    <property type="molecule type" value="Genomic_DNA"/>
</dbReference>
<name>A0ABD1NSZ1_9LAMI</name>
<gene>
    <name evidence="1" type="ORF">Adt_48457</name>
</gene>
<reference evidence="2" key="1">
    <citation type="submission" date="2024-07" db="EMBL/GenBank/DDBJ databases">
        <title>Two chromosome-level genome assemblies of Korean endemic species Abeliophyllum distichum and Forsythia ovata (Oleaceae).</title>
        <authorList>
            <person name="Jang H."/>
        </authorList>
    </citation>
    <scope>NUCLEOTIDE SEQUENCE [LARGE SCALE GENOMIC DNA]</scope>
</reference>
<dbReference type="Proteomes" id="UP001604336">
    <property type="component" value="Unassembled WGS sequence"/>
</dbReference>
<dbReference type="AlphaFoldDB" id="A0ABD1NSZ1"/>
<keyword evidence="2" id="KW-1185">Reference proteome</keyword>
<sequence length="100" mass="11943">MRDDEQFKDFYIKHSDITNSSLYLRKEILKEQNGKENSQNLTDHFYYKVTTTEESKEIEKMKVELVGSFITYELHLQRRKKENGFGIAFKIEKDEEVVDG</sequence>
<organism evidence="1 2">
    <name type="scientific">Abeliophyllum distichum</name>
    <dbReference type="NCBI Taxonomy" id="126358"/>
    <lineage>
        <taxon>Eukaryota</taxon>
        <taxon>Viridiplantae</taxon>
        <taxon>Streptophyta</taxon>
        <taxon>Embryophyta</taxon>
        <taxon>Tracheophyta</taxon>
        <taxon>Spermatophyta</taxon>
        <taxon>Magnoliopsida</taxon>
        <taxon>eudicotyledons</taxon>
        <taxon>Gunneridae</taxon>
        <taxon>Pentapetalae</taxon>
        <taxon>asterids</taxon>
        <taxon>lamiids</taxon>
        <taxon>Lamiales</taxon>
        <taxon>Oleaceae</taxon>
        <taxon>Forsythieae</taxon>
        <taxon>Abeliophyllum</taxon>
    </lineage>
</organism>
<proteinExistence type="predicted"/>
<evidence type="ECO:0000313" key="1">
    <source>
        <dbReference type="EMBL" id="KAL2454044.1"/>
    </source>
</evidence>
<accession>A0ABD1NSZ1</accession>
<evidence type="ECO:0000313" key="2">
    <source>
        <dbReference type="Proteomes" id="UP001604336"/>
    </source>
</evidence>
<protein>
    <submittedName>
        <fullName evidence="1">Uncharacterized protein</fullName>
    </submittedName>
</protein>